<protein>
    <recommendedName>
        <fullName evidence="4">CCHC-type domain-containing protein</fullName>
    </recommendedName>
</protein>
<keyword evidence="6" id="KW-1185">Reference proteome</keyword>
<keyword evidence="2" id="KW-0862">Zinc</keyword>
<dbReference type="GO" id="GO:0006397">
    <property type="term" value="P:mRNA processing"/>
    <property type="evidence" value="ECO:0007669"/>
    <property type="project" value="UniProtKB-KW"/>
</dbReference>
<evidence type="ECO:0000256" key="1">
    <source>
        <dbReference type="ARBA" id="ARBA00022664"/>
    </source>
</evidence>
<name>A0AAW0A7P8_9AGAR</name>
<dbReference type="AlphaFoldDB" id="A0AAW0A7P8"/>
<proteinExistence type="predicted"/>
<dbReference type="SMART" id="SM00343">
    <property type="entry name" value="ZnF_C2HC"/>
    <property type="match status" value="2"/>
</dbReference>
<dbReference type="SUPFAM" id="SSF57756">
    <property type="entry name" value="Retrovirus zinc finger-like domains"/>
    <property type="match status" value="1"/>
</dbReference>
<dbReference type="GO" id="GO:0003676">
    <property type="term" value="F:nucleic acid binding"/>
    <property type="evidence" value="ECO:0007669"/>
    <property type="project" value="InterPro"/>
</dbReference>
<dbReference type="EMBL" id="JAWWNJ010000079">
    <property type="protein sequence ID" value="KAK7002243.1"/>
    <property type="molecule type" value="Genomic_DNA"/>
</dbReference>
<dbReference type="Proteomes" id="UP001362999">
    <property type="component" value="Unassembled WGS sequence"/>
</dbReference>
<feature type="compositionally biased region" description="Low complexity" evidence="3">
    <location>
        <begin position="269"/>
        <end position="284"/>
    </location>
</feature>
<feature type="non-terminal residue" evidence="5">
    <location>
        <position position="388"/>
    </location>
</feature>
<evidence type="ECO:0000256" key="2">
    <source>
        <dbReference type="PROSITE-ProRule" id="PRU00047"/>
    </source>
</evidence>
<evidence type="ECO:0000313" key="5">
    <source>
        <dbReference type="EMBL" id="KAK7002243.1"/>
    </source>
</evidence>
<dbReference type="InterPro" id="IPR036875">
    <property type="entry name" value="Znf_CCHC_sf"/>
</dbReference>
<reference evidence="5 6" key="1">
    <citation type="journal article" date="2024" name="J Genomics">
        <title>Draft genome sequencing and assembly of Favolaschia claudopus CIRM-BRFM 2984 isolated from oak limbs.</title>
        <authorList>
            <person name="Navarro D."/>
            <person name="Drula E."/>
            <person name="Chaduli D."/>
            <person name="Cazenave R."/>
            <person name="Ahrendt S."/>
            <person name="Wang J."/>
            <person name="Lipzen A."/>
            <person name="Daum C."/>
            <person name="Barry K."/>
            <person name="Grigoriev I.V."/>
            <person name="Favel A."/>
            <person name="Rosso M.N."/>
            <person name="Martin F."/>
        </authorList>
    </citation>
    <scope>NUCLEOTIDE SEQUENCE [LARGE SCALE GENOMIC DNA]</scope>
    <source>
        <strain evidence="5 6">CIRM-BRFM 2984</strain>
    </source>
</reference>
<dbReference type="PROSITE" id="PS50158">
    <property type="entry name" value="ZF_CCHC"/>
    <property type="match status" value="1"/>
</dbReference>
<keyword evidence="2" id="KW-0479">Metal-binding</keyword>
<keyword evidence="2" id="KW-0863">Zinc-finger</keyword>
<dbReference type="InterPro" id="IPR001878">
    <property type="entry name" value="Znf_CCHC"/>
</dbReference>
<feature type="region of interest" description="Disordered" evidence="3">
    <location>
        <begin position="1"/>
        <end position="27"/>
    </location>
</feature>
<feature type="compositionally biased region" description="Basic and acidic residues" evidence="3">
    <location>
        <begin position="286"/>
        <end position="302"/>
    </location>
</feature>
<sequence length="388" mass="42767">MSDNGISGLSSSFLKNSGQTPIPRTLKPGDVVLSAEAIQALKKMDILRLERNNKRDERRKAGENDVSEDEGEGLAPLITLVPSGEIPTDFGALEAQESEAPKLLFDDSKAALNSFQAIDDSIPSAIFFLAKNGISPPLIIFLPASLARIRSSNIKTVKHGTGESTKITVIDISDFPTEDGLDQATWCTTYNTFLTFMELAAGPKIFQGFASHYNCILSDPEFAQWFTAYRDFDQRLRARFFTQAFIIDCKTDEYRAALQSAKNSFLMSTHSSSSASSSRTTSSTAKGDRADRSKPYDRDSSRKKPMLCFRCGRTGHSAHTCEQAEPSRHGRQFVIFANREGLFRISDKRAVCMGYNCGRCDSNSRSHPIHICSLCADSHHGAADCTRN</sequence>
<comment type="caution">
    <text evidence="5">The sequence shown here is derived from an EMBL/GenBank/DDBJ whole genome shotgun (WGS) entry which is preliminary data.</text>
</comment>
<feature type="region of interest" description="Disordered" evidence="3">
    <location>
        <begin position="269"/>
        <end position="302"/>
    </location>
</feature>
<evidence type="ECO:0000313" key="6">
    <source>
        <dbReference type="Proteomes" id="UP001362999"/>
    </source>
</evidence>
<dbReference type="GO" id="GO:0008270">
    <property type="term" value="F:zinc ion binding"/>
    <property type="evidence" value="ECO:0007669"/>
    <property type="project" value="UniProtKB-KW"/>
</dbReference>
<organism evidence="5 6">
    <name type="scientific">Favolaschia claudopus</name>
    <dbReference type="NCBI Taxonomy" id="2862362"/>
    <lineage>
        <taxon>Eukaryota</taxon>
        <taxon>Fungi</taxon>
        <taxon>Dikarya</taxon>
        <taxon>Basidiomycota</taxon>
        <taxon>Agaricomycotina</taxon>
        <taxon>Agaricomycetes</taxon>
        <taxon>Agaricomycetidae</taxon>
        <taxon>Agaricales</taxon>
        <taxon>Marasmiineae</taxon>
        <taxon>Mycenaceae</taxon>
        <taxon>Favolaschia</taxon>
    </lineage>
</organism>
<evidence type="ECO:0000259" key="4">
    <source>
        <dbReference type="PROSITE" id="PS50158"/>
    </source>
</evidence>
<feature type="compositionally biased region" description="Polar residues" evidence="3">
    <location>
        <begin position="1"/>
        <end position="22"/>
    </location>
</feature>
<feature type="domain" description="CCHC-type" evidence="4">
    <location>
        <begin position="308"/>
        <end position="323"/>
    </location>
</feature>
<evidence type="ECO:0000256" key="3">
    <source>
        <dbReference type="SAM" id="MobiDB-lite"/>
    </source>
</evidence>
<keyword evidence="1" id="KW-0507">mRNA processing</keyword>
<accession>A0AAW0A7P8</accession>
<gene>
    <name evidence="5" type="ORF">R3P38DRAFT_3605126</name>
</gene>
<dbReference type="Gene3D" id="4.10.60.10">
    <property type="entry name" value="Zinc finger, CCHC-type"/>
    <property type="match status" value="1"/>
</dbReference>